<dbReference type="SUPFAM" id="SSF101478">
    <property type="entry name" value="ADP-ribosylglycohydrolase"/>
    <property type="match status" value="1"/>
</dbReference>
<dbReference type="InterPro" id="IPR036705">
    <property type="entry name" value="Ribosyl_crysJ1_sf"/>
</dbReference>
<name>A0A383CV33_9ZZZZ</name>
<protein>
    <recommendedName>
        <fullName evidence="2">ADP-ribosylglycohydrolase</fullName>
    </recommendedName>
</protein>
<gene>
    <name evidence="1" type="ORF">METZ01_LOCUS488743</name>
</gene>
<organism evidence="1">
    <name type="scientific">marine metagenome</name>
    <dbReference type="NCBI Taxonomy" id="408172"/>
    <lineage>
        <taxon>unclassified sequences</taxon>
        <taxon>metagenomes</taxon>
        <taxon>ecological metagenomes</taxon>
    </lineage>
</organism>
<proteinExistence type="predicted"/>
<evidence type="ECO:0000313" key="1">
    <source>
        <dbReference type="EMBL" id="SVE35889.1"/>
    </source>
</evidence>
<reference evidence="1" key="1">
    <citation type="submission" date="2018-05" db="EMBL/GenBank/DDBJ databases">
        <authorList>
            <person name="Lanie J.A."/>
            <person name="Ng W.-L."/>
            <person name="Kazmierczak K.M."/>
            <person name="Andrzejewski T.M."/>
            <person name="Davidsen T.M."/>
            <person name="Wayne K.J."/>
            <person name="Tettelin H."/>
            <person name="Glass J.I."/>
            <person name="Rusch D."/>
            <person name="Podicherti R."/>
            <person name="Tsui H.-C.T."/>
            <person name="Winkler M.E."/>
        </authorList>
    </citation>
    <scope>NUCLEOTIDE SEQUENCE</scope>
</reference>
<dbReference type="Gene3D" id="1.10.4080.10">
    <property type="entry name" value="ADP-ribosylation/Crystallin J1"/>
    <property type="match status" value="1"/>
</dbReference>
<feature type="non-terminal residue" evidence="1">
    <location>
        <position position="82"/>
    </location>
</feature>
<accession>A0A383CV33</accession>
<sequence>MKGRKVGTPWPNKPNKFTQYGLEGFPLVESASGEAVRTAADEATRAQASIHEEQELDRFRGCLVGLAVGDAVGTTVEFKARG</sequence>
<dbReference type="EMBL" id="UINC01211826">
    <property type="protein sequence ID" value="SVE35889.1"/>
    <property type="molecule type" value="Genomic_DNA"/>
</dbReference>
<evidence type="ECO:0008006" key="2">
    <source>
        <dbReference type="Google" id="ProtNLM"/>
    </source>
</evidence>
<dbReference type="AlphaFoldDB" id="A0A383CV33"/>